<dbReference type="InterPro" id="IPR007219">
    <property type="entry name" value="XnlR_reg_dom"/>
</dbReference>
<evidence type="ECO:0000256" key="1">
    <source>
        <dbReference type="ARBA" id="ARBA00022723"/>
    </source>
</evidence>
<keyword evidence="2" id="KW-0539">Nucleus</keyword>
<dbReference type="OrthoDB" id="3548654at2759"/>
<dbReference type="GO" id="GO:0006351">
    <property type="term" value="P:DNA-templated transcription"/>
    <property type="evidence" value="ECO:0007669"/>
    <property type="project" value="InterPro"/>
</dbReference>
<feature type="domain" description="Zn(2)-C6 fungal-type" evidence="4">
    <location>
        <begin position="14"/>
        <end position="43"/>
    </location>
</feature>
<accession>A0A8H4U2N9</accession>
<dbReference type="GO" id="GO:0003677">
    <property type="term" value="F:DNA binding"/>
    <property type="evidence" value="ECO:0007669"/>
    <property type="project" value="InterPro"/>
</dbReference>
<dbReference type="SUPFAM" id="SSF57701">
    <property type="entry name" value="Zn2/Cys6 DNA-binding domain"/>
    <property type="match status" value="1"/>
</dbReference>
<dbReference type="GO" id="GO:0008270">
    <property type="term" value="F:zinc ion binding"/>
    <property type="evidence" value="ECO:0007669"/>
    <property type="project" value="InterPro"/>
</dbReference>
<keyword evidence="1" id="KW-0479">Metal-binding</keyword>
<organism evidence="5 6">
    <name type="scientific">Fusarium sarcochroum</name>
    <dbReference type="NCBI Taxonomy" id="1208366"/>
    <lineage>
        <taxon>Eukaryota</taxon>
        <taxon>Fungi</taxon>
        <taxon>Dikarya</taxon>
        <taxon>Ascomycota</taxon>
        <taxon>Pezizomycotina</taxon>
        <taxon>Sordariomycetes</taxon>
        <taxon>Hypocreomycetidae</taxon>
        <taxon>Hypocreales</taxon>
        <taxon>Nectriaceae</taxon>
        <taxon>Fusarium</taxon>
        <taxon>Fusarium lateritium species complex</taxon>
    </lineage>
</organism>
<gene>
    <name evidence="5" type="ORF">FSARC_3977</name>
</gene>
<dbReference type="CDD" id="cd12148">
    <property type="entry name" value="fungal_TF_MHR"/>
    <property type="match status" value="1"/>
</dbReference>
<dbReference type="InterPro" id="IPR036864">
    <property type="entry name" value="Zn2-C6_fun-type_DNA-bd_sf"/>
</dbReference>
<sequence length="624" mass="69177">MEREHRVRKRAQKACAKCREDKVKCTGSFPCQRCVKRKLTCDLNNGPGKNGIPKGYLHKLKSRTAATIEQTKLPEGRTDAGQCNRLGTPSRPIESDEGVGSLHAHERGSEPVQESEQSIPIPASTPRHLASLRHSPEAPITNPLAVDCSNYFCDASGRPIHLGTSSNWSFGRRVLLMSYEKVKHTSLSPDHLHFDAFGKAFVVQASKGRKPAGAEFFTLAMKLLPNFYFIVGDYMQLVQIMCCAALYLHCTDFRGAAYRMIGQALRIALEDGMHTEMHSQDVNNAYAQRCRRVWWTVYILDRQMSSLMGVPMAMSDDSIHAALPTFPGDAQKSEAMDIQIKLSQVLGHILNSVYGAEGRLDKQFLRTTKDALKRIASVTDQLNTSFTIPQNGSTQGISRISASLHLLHHQCIILTTRPLLYSLLQARINQSDMNLVHALRSGSVRTLLLMCIDSAQQIMDILVTLQEQTLLESFLRSDLDAAFTSTITLSMAPVIDPSLMKTPSPWVQCGYIVLDDMISCGNMVAVQVKSELQQLEGVFNCLPVEAVGASGSDQRPTLRDQLSEQDQYFQASTAASSPLMTHMAVSPTLENDLLLDEAFWQHGLTTEQLINFANSIDMSSLDFL</sequence>
<dbReference type="Gene3D" id="4.10.240.10">
    <property type="entry name" value="Zn(2)-C6 fungal-type DNA-binding domain"/>
    <property type="match status" value="1"/>
</dbReference>
<dbReference type="Pfam" id="PF00172">
    <property type="entry name" value="Zn_clus"/>
    <property type="match status" value="1"/>
</dbReference>
<dbReference type="SMART" id="SM00906">
    <property type="entry name" value="Fungal_trans"/>
    <property type="match status" value="1"/>
</dbReference>
<name>A0A8H4U2N9_9HYPO</name>
<dbReference type="Proteomes" id="UP000622797">
    <property type="component" value="Unassembled WGS sequence"/>
</dbReference>
<dbReference type="PANTHER" id="PTHR46910">
    <property type="entry name" value="TRANSCRIPTION FACTOR PDR1"/>
    <property type="match status" value="1"/>
</dbReference>
<evidence type="ECO:0000256" key="3">
    <source>
        <dbReference type="SAM" id="MobiDB-lite"/>
    </source>
</evidence>
<evidence type="ECO:0000256" key="2">
    <source>
        <dbReference type="ARBA" id="ARBA00023242"/>
    </source>
</evidence>
<evidence type="ECO:0000313" key="5">
    <source>
        <dbReference type="EMBL" id="KAF4968691.1"/>
    </source>
</evidence>
<dbReference type="Pfam" id="PF04082">
    <property type="entry name" value="Fungal_trans"/>
    <property type="match status" value="1"/>
</dbReference>
<reference evidence="5" key="1">
    <citation type="journal article" date="2020" name="BMC Genomics">
        <title>Correction to: Identification and distribution of gene clusters required for synthesis of sphingolipid metabolism inhibitors in diverse species of the filamentous fungus Fusarium.</title>
        <authorList>
            <person name="Kim H.S."/>
            <person name="Lohmar J.M."/>
            <person name="Busman M."/>
            <person name="Brown D.W."/>
            <person name="Naumann T.A."/>
            <person name="Divon H.H."/>
            <person name="Lysoe E."/>
            <person name="Uhlig S."/>
            <person name="Proctor R.H."/>
        </authorList>
    </citation>
    <scope>NUCLEOTIDE SEQUENCE</scope>
    <source>
        <strain evidence="5">NRRL 20472</strain>
    </source>
</reference>
<dbReference type="InterPro" id="IPR001138">
    <property type="entry name" value="Zn2Cys6_DnaBD"/>
</dbReference>
<dbReference type="PANTHER" id="PTHR46910:SF32">
    <property type="entry name" value="TRANSCRIPTION FACTOR DOMAIN-CONTAINING PROTEIN-RELATED"/>
    <property type="match status" value="1"/>
</dbReference>
<keyword evidence="6" id="KW-1185">Reference proteome</keyword>
<dbReference type="PROSITE" id="PS50048">
    <property type="entry name" value="ZN2_CY6_FUNGAL_2"/>
    <property type="match status" value="1"/>
</dbReference>
<dbReference type="CDD" id="cd00067">
    <property type="entry name" value="GAL4"/>
    <property type="match status" value="1"/>
</dbReference>
<reference evidence="5" key="2">
    <citation type="submission" date="2020-05" db="EMBL/GenBank/DDBJ databases">
        <authorList>
            <person name="Kim H.-S."/>
            <person name="Proctor R.H."/>
            <person name="Brown D.W."/>
        </authorList>
    </citation>
    <scope>NUCLEOTIDE SEQUENCE</scope>
    <source>
        <strain evidence="5">NRRL 20472</strain>
    </source>
</reference>
<proteinExistence type="predicted"/>
<feature type="region of interest" description="Disordered" evidence="3">
    <location>
        <begin position="75"/>
        <end position="121"/>
    </location>
</feature>
<dbReference type="InterPro" id="IPR050987">
    <property type="entry name" value="AtrR-like"/>
</dbReference>
<dbReference type="EMBL" id="JABEXW010000190">
    <property type="protein sequence ID" value="KAF4968691.1"/>
    <property type="molecule type" value="Genomic_DNA"/>
</dbReference>
<dbReference type="SMART" id="SM00066">
    <property type="entry name" value="GAL4"/>
    <property type="match status" value="1"/>
</dbReference>
<evidence type="ECO:0000259" key="4">
    <source>
        <dbReference type="PROSITE" id="PS50048"/>
    </source>
</evidence>
<dbReference type="PROSITE" id="PS00463">
    <property type="entry name" value="ZN2_CY6_FUNGAL_1"/>
    <property type="match status" value="1"/>
</dbReference>
<dbReference type="GO" id="GO:0000981">
    <property type="term" value="F:DNA-binding transcription factor activity, RNA polymerase II-specific"/>
    <property type="evidence" value="ECO:0007669"/>
    <property type="project" value="InterPro"/>
</dbReference>
<dbReference type="AlphaFoldDB" id="A0A8H4U2N9"/>
<protein>
    <recommendedName>
        <fullName evidence="4">Zn(2)-C6 fungal-type domain-containing protein</fullName>
    </recommendedName>
</protein>
<evidence type="ECO:0000313" key="6">
    <source>
        <dbReference type="Proteomes" id="UP000622797"/>
    </source>
</evidence>
<comment type="caution">
    <text evidence="5">The sequence shown here is derived from an EMBL/GenBank/DDBJ whole genome shotgun (WGS) entry which is preliminary data.</text>
</comment>